<gene>
    <name evidence="1" type="ORF">OS493_030682</name>
</gene>
<accession>A0A9W9Z8E5</accession>
<dbReference type="CDD" id="cd10548">
    <property type="entry name" value="cupin_CDO"/>
    <property type="match status" value="1"/>
</dbReference>
<keyword evidence="2" id="KW-1185">Reference proteome</keyword>
<sequence length="406" mass="46570">MALFEPKLATTHVNTVKLWGQGAVVASFQRCTPFAIRIRPTQVHGGYMYEESETVKDKRGYVEVQVRKDKAIFKIRTPGHKNFNILHGTSSTDERGGLEPGKKVSYWLSFNRNERILKYGKGYIMEDTTLLTERFPFPETKERDPWNFIFRPDTCKEIVIKDLKCTSGWEILRNFFSFGRDLKRVTPQNDAKVYDSFVLKKQKSVTFYHQPLTQNWSPFVVDSSKASLVDLSSNKYMLSASLPATCRELYENVMSGNMSLDWPHSTPKLSEAINYSINTKGKLLYEKLKEKDHGNGMSYLRVTIGCYHGSSPGIPYVLEIWPAKSQSPIHNHGNSYAVIKVLHGAIKVSNYNKTWKDEESQQELSSFTATKGDVTWMSPNWFQTHKLTNESSDQFCATIQCYKYGH</sequence>
<evidence type="ECO:0008006" key="3">
    <source>
        <dbReference type="Google" id="ProtNLM"/>
    </source>
</evidence>
<dbReference type="OrthoDB" id="5946895at2759"/>
<protein>
    <recommendedName>
        <fullName evidence="3">Cysteine dioxygenase</fullName>
    </recommendedName>
</protein>
<dbReference type="SUPFAM" id="SSF51182">
    <property type="entry name" value="RmlC-like cupins"/>
    <property type="match status" value="1"/>
</dbReference>
<dbReference type="Proteomes" id="UP001163046">
    <property type="component" value="Unassembled WGS sequence"/>
</dbReference>
<comment type="caution">
    <text evidence="1">The sequence shown here is derived from an EMBL/GenBank/DDBJ whole genome shotgun (WGS) entry which is preliminary data.</text>
</comment>
<organism evidence="1 2">
    <name type="scientific">Desmophyllum pertusum</name>
    <dbReference type="NCBI Taxonomy" id="174260"/>
    <lineage>
        <taxon>Eukaryota</taxon>
        <taxon>Metazoa</taxon>
        <taxon>Cnidaria</taxon>
        <taxon>Anthozoa</taxon>
        <taxon>Hexacorallia</taxon>
        <taxon>Scleractinia</taxon>
        <taxon>Caryophylliina</taxon>
        <taxon>Caryophylliidae</taxon>
        <taxon>Desmophyllum</taxon>
    </lineage>
</organism>
<dbReference type="InterPro" id="IPR011051">
    <property type="entry name" value="RmlC_Cupin_sf"/>
</dbReference>
<dbReference type="Gene3D" id="2.60.120.10">
    <property type="entry name" value="Jelly Rolls"/>
    <property type="match status" value="1"/>
</dbReference>
<evidence type="ECO:0000313" key="1">
    <source>
        <dbReference type="EMBL" id="KAJ7377088.1"/>
    </source>
</evidence>
<name>A0A9W9Z8E5_9CNID</name>
<dbReference type="InterPro" id="IPR014710">
    <property type="entry name" value="RmlC-like_jellyroll"/>
</dbReference>
<proteinExistence type="predicted"/>
<dbReference type="AlphaFoldDB" id="A0A9W9Z8E5"/>
<dbReference type="EMBL" id="MU826383">
    <property type="protein sequence ID" value="KAJ7377088.1"/>
    <property type="molecule type" value="Genomic_DNA"/>
</dbReference>
<reference evidence="1" key="1">
    <citation type="submission" date="2023-01" db="EMBL/GenBank/DDBJ databases">
        <title>Genome assembly of the deep-sea coral Lophelia pertusa.</title>
        <authorList>
            <person name="Herrera S."/>
            <person name="Cordes E."/>
        </authorList>
    </citation>
    <scope>NUCLEOTIDE SEQUENCE</scope>
    <source>
        <strain evidence="1">USNM1676648</strain>
        <tissue evidence="1">Polyp</tissue>
    </source>
</reference>
<evidence type="ECO:0000313" key="2">
    <source>
        <dbReference type="Proteomes" id="UP001163046"/>
    </source>
</evidence>